<feature type="coiled-coil region" evidence="5">
    <location>
        <begin position="62"/>
        <end position="89"/>
    </location>
</feature>
<keyword evidence="5" id="KW-0175">Coiled coil</keyword>
<keyword evidence="3" id="KW-0862">Zinc</keyword>
<dbReference type="RefSeq" id="XP_016443642.1">
    <property type="nucleotide sequence ID" value="XM_016588156.1"/>
</dbReference>
<name>A0A1S3XVC2_TOBAC</name>
<dbReference type="OrthoDB" id="1301864at2759"/>
<proteinExistence type="predicted"/>
<reference evidence="8" key="1">
    <citation type="submission" date="2025-08" db="UniProtKB">
        <authorList>
            <consortium name="RefSeq"/>
        </authorList>
    </citation>
    <scope>IDENTIFICATION</scope>
</reference>
<evidence type="ECO:0000256" key="5">
    <source>
        <dbReference type="SAM" id="Coils"/>
    </source>
</evidence>
<evidence type="ECO:0000256" key="6">
    <source>
        <dbReference type="SAM" id="Phobius"/>
    </source>
</evidence>
<dbReference type="PROSITE" id="PS51999">
    <property type="entry name" value="ZF_GRF"/>
    <property type="match status" value="1"/>
</dbReference>
<gene>
    <name evidence="8" type="primary">LOC107768982</name>
</gene>
<evidence type="ECO:0000259" key="7">
    <source>
        <dbReference type="PROSITE" id="PS51999"/>
    </source>
</evidence>
<feature type="domain" description="GRF-type" evidence="7">
    <location>
        <begin position="12"/>
        <end position="53"/>
    </location>
</feature>
<sequence length="128" mass="14646">MSQGSSSSQIRCRCGIIANHFTSTTPLNPRRRFYKCLKPNNRSCGYFEWEDEISLNSDLVTTKDLTSSLEAIKNDRDKLKEELIAMEALHQAEAVKLMKLKEKVLKARMMLMISWALFIGFVAALMIK</sequence>
<dbReference type="PANTHER" id="PTHR33248">
    <property type="entry name" value="ZINC ION-BINDING PROTEIN"/>
    <property type="match status" value="1"/>
</dbReference>
<evidence type="ECO:0000256" key="1">
    <source>
        <dbReference type="ARBA" id="ARBA00022723"/>
    </source>
</evidence>
<keyword evidence="1" id="KW-0479">Metal-binding</keyword>
<keyword evidence="2 4" id="KW-0863">Zinc-finger</keyword>
<keyword evidence="6" id="KW-0472">Membrane</keyword>
<dbReference type="Pfam" id="PF06839">
    <property type="entry name" value="Zn_ribbon_GRF"/>
    <property type="match status" value="1"/>
</dbReference>
<dbReference type="InterPro" id="IPR010666">
    <property type="entry name" value="Znf_GRF"/>
</dbReference>
<dbReference type="KEGG" id="nta:107768982"/>
<dbReference type="AlphaFoldDB" id="A0A1S3XVC2"/>
<evidence type="ECO:0000256" key="4">
    <source>
        <dbReference type="PROSITE-ProRule" id="PRU01343"/>
    </source>
</evidence>
<feature type="transmembrane region" description="Helical" evidence="6">
    <location>
        <begin position="109"/>
        <end position="127"/>
    </location>
</feature>
<protein>
    <submittedName>
        <fullName evidence="8">Uncharacterized protein At1g43920, Chloroplastic-like</fullName>
    </submittedName>
</protein>
<keyword evidence="6" id="KW-0812">Transmembrane</keyword>
<dbReference type="PaxDb" id="4097-A0A1S3XVC2"/>
<evidence type="ECO:0000256" key="3">
    <source>
        <dbReference type="ARBA" id="ARBA00022833"/>
    </source>
</evidence>
<organism evidence="8">
    <name type="scientific">Nicotiana tabacum</name>
    <name type="common">Common tobacco</name>
    <dbReference type="NCBI Taxonomy" id="4097"/>
    <lineage>
        <taxon>Eukaryota</taxon>
        <taxon>Viridiplantae</taxon>
        <taxon>Streptophyta</taxon>
        <taxon>Embryophyta</taxon>
        <taxon>Tracheophyta</taxon>
        <taxon>Spermatophyta</taxon>
        <taxon>Magnoliopsida</taxon>
        <taxon>eudicotyledons</taxon>
        <taxon>Gunneridae</taxon>
        <taxon>Pentapetalae</taxon>
        <taxon>asterids</taxon>
        <taxon>lamiids</taxon>
        <taxon>Solanales</taxon>
        <taxon>Solanaceae</taxon>
        <taxon>Nicotianoideae</taxon>
        <taxon>Nicotianeae</taxon>
        <taxon>Nicotiana</taxon>
    </lineage>
</organism>
<accession>A0A1S3XVC2</accession>
<evidence type="ECO:0000313" key="8">
    <source>
        <dbReference type="RefSeq" id="XP_016443642.1"/>
    </source>
</evidence>
<keyword evidence="6" id="KW-1133">Transmembrane helix</keyword>
<dbReference type="GO" id="GO:0008270">
    <property type="term" value="F:zinc ion binding"/>
    <property type="evidence" value="ECO:0007669"/>
    <property type="project" value="UniProtKB-KW"/>
</dbReference>
<evidence type="ECO:0000256" key="2">
    <source>
        <dbReference type="ARBA" id="ARBA00022771"/>
    </source>
</evidence>